<accession>G8JWH2</accession>
<dbReference type="PANTHER" id="PTHR10598">
    <property type="entry name" value="SET1/ASH2 HISTONE METHYLTRANSFERASE COMPLEX SUBUNIT ASH2"/>
    <property type="match status" value="1"/>
</dbReference>
<evidence type="ECO:0000313" key="6">
    <source>
        <dbReference type="Proteomes" id="UP000006790"/>
    </source>
</evidence>
<dbReference type="FunCoup" id="G8JWH2">
    <property type="interactions" value="119"/>
</dbReference>
<dbReference type="Gene3D" id="2.60.120.920">
    <property type="match status" value="1"/>
</dbReference>
<dbReference type="HOGENOM" id="CLU_014420_4_0_1"/>
<dbReference type="PANTHER" id="PTHR10598:SF0">
    <property type="entry name" value="SET1_ASH2 HISTONE METHYLTRANSFERASE COMPLEX SUBUNIT ASH2"/>
    <property type="match status" value="1"/>
</dbReference>
<dbReference type="Proteomes" id="UP000006790">
    <property type="component" value="Chromosome 7"/>
</dbReference>
<dbReference type="GO" id="GO:0000723">
    <property type="term" value="P:telomere maintenance"/>
    <property type="evidence" value="ECO:0007669"/>
    <property type="project" value="EnsemblFungi"/>
</dbReference>
<dbReference type="InterPro" id="IPR043136">
    <property type="entry name" value="B30.2/SPRY_sf"/>
</dbReference>
<dbReference type="GO" id="GO:0000781">
    <property type="term" value="C:chromosome, telomeric region"/>
    <property type="evidence" value="ECO:0007669"/>
    <property type="project" value="GOC"/>
</dbReference>
<dbReference type="KEGG" id="erc:Ecym_7360"/>
<evidence type="ECO:0000256" key="2">
    <source>
        <dbReference type="ARBA" id="ARBA00023242"/>
    </source>
</evidence>
<dbReference type="SMART" id="SM00449">
    <property type="entry name" value="SPRY"/>
    <property type="match status" value="1"/>
</dbReference>
<protein>
    <recommendedName>
        <fullName evidence="4">SPRY domain-containing protein</fullName>
    </recommendedName>
</protein>
<feature type="domain" description="SPRY" evidence="4">
    <location>
        <begin position="118"/>
        <end position="357"/>
    </location>
</feature>
<dbReference type="GeneID" id="11472639"/>
<dbReference type="eggNOG" id="KOG2626">
    <property type="taxonomic scope" value="Eukaryota"/>
</dbReference>
<dbReference type="InterPro" id="IPR037353">
    <property type="entry name" value="ASH2"/>
</dbReference>
<evidence type="ECO:0000256" key="3">
    <source>
        <dbReference type="ARBA" id="ARBA00038149"/>
    </source>
</evidence>
<dbReference type="GO" id="GO:0048188">
    <property type="term" value="C:Set1C/COMPASS complex"/>
    <property type="evidence" value="ECO:0007669"/>
    <property type="project" value="EnsemblFungi"/>
</dbReference>
<name>G8JWH2_ERECY</name>
<dbReference type="AlphaFoldDB" id="G8JWH2"/>
<proteinExistence type="inferred from homology"/>
<dbReference type="OrthoDB" id="10266026at2759"/>
<dbReference type="CDD" id="cd12872">
    <property type="entry name" value="SPRY_Ash2"/>
    <property type="match status" value="1"/>
</dbReference>
<keyword evidence="2" id="KW-0539">Nucleus</keyword>
<dbReference type="GO" id="GO:0031509">
    <property type="term" value="P:subtelomeric heterochromatin formation"/>
    <property type="evidence" value="ECO:0007669"/>
    <property type="project" value="EnsemblFungi"/>
</dbReference>
<comment type="subcellular location">
    <subcellularLocation>
        <location evidence="1">Nucleus</location>
    </subcellularLocation>
</comment>
<dbReference type="STRING" id="931890.G8JWH2"/>
<dbReference type="GO" id="GO:0000976">
    <property type="term" value="F:transcription cis-regulatory region binding"/>
    <property type="evidence" value="ECO:0007669"/>
    <property type="project" value="TreeGrafter"/>
</dbReference>
<dbReference type="InterPro" id="IPR003877">
    <property type="entry name" value="SPRY_dom"/>
</dbReference>
<evidence type="ECO:0000313" key="5">
    <source>
        <dbReference type="EMBL" id="AET41187.1"/>
    </source>
</evidence>
<dbReference type="EMBL" id="CP002503">
    <property type="protein sequence ID" value="AET41187.1"/>
    <property type="molecule type" value="Genomic_DNA"/>
</dbReference>
<dbReference type="GO" id="GO:0042800">
    <property type="term" value="F:histone H3K4 methyltransferase activity"/>
    <property type="evidence" value="ECO:0007669"/>
    <property type="project" value="EnsemblFungi"/>
</dbReference>
<sequence length="459" mass="52559">MSVPVIPYQVSDFVYQDEVSTRPSWPIFDSSHTSKDQEFVTTEDIPLNRRHFLYQPCSPNPLLSQLKYVTSEYPYSHAGINTMDRSDMLAVGKNSNDVVSVIETCGWRSGRCDVPIKEGVAYWEVELVEGGYPGVIDDQDDDDKRHHLQMLHSTPHVRFGVCRRESSLEAPVGCDTYGYGIRDNNMECLHNGKLSQVLLPTKLKPGDNIGFLLKLPSFQEQYDQAMAYTERMIEVLSAGNGNNGTSKKRMRNMNMEFKKSLLLNHDPKNIVRDQIAIRYKNQLFFESADFIKTNKSEYVNLENQDDKDFFSLKGSSLTVYLNGEKLGKAFENLQPYLPPFSELHYNEKFYMNHWKNHMDSIPKMGGSSQRNGILKNKYTNNGKLGYYPTISCFNGGIARIITQKSELKYYDSITDEFDTVIHTIDELYKQQIADDIVWDLVDEIEAEAVCATLQKEANL</sequence>
<dbReference type="RefSeq" id="XP_003648004.1">
    <property type="nucleotide sequence ID" value="XM_003647956.1"/>
</dbReference>
<keyword evidence="6" id="KW-1185">Reference proteome</keyword>
<dbReference type="InterPro" id="IPR013320">
    <property type="entry name" value="ConA-like_dom_sf"/>
</dbReference>
<evidence type="ECO:0000256" key="1">
    <source>
        <dbReference type="ARBA" id="ARBA00004123"/>
    </source>
</evidence>
<organism evidence="5 6">
    <name type="scientific">Eremothecium cymbalariae (strain CBS 270.75 / DBVPG 7215 / KCTC 17166 / NRRL Y-17582)</name>
    <name type="common">Yeast</name>
    <dbReference type="NCBI Taxonomy" id="931890"/>
    <lineage>
        <taxon>Eukaryota</taxon>
        <taxon>Fungi</taxon>
        <taxon>Dikarya</taxon>
        <taxon>Ascomycota</taxon>
        <taxon>Saccharomycotina</taxon>
        <taxon>Saccharomycetes</taxon>
        <taxon>Saccharomycetales</taxon>
        <taxon>Saccharomycetaceae</taxon>
        <taxon>Eremothecium</taxon>
    </lineage>
</organism>
<dbReference type="SUPFAM" id="SSF49899">
    <property type="entry name" value="Concanavalin A-like lectins/glucanases"/>
    <property type="match status" value="1"/>
</dbReference>
<gene>
    <name evidence="5" type="ordered locus">Ecym_7360</name>
</gene>
<dbReference type="InParanoid" id="G8JWH2"/>
<evidence type="ECO:0000259" key="4">
    <source>
        <dbReference type="SMART" id="SM00449"/>
    </source>
</evidence>
<comment type="similarity">
    <text evidence="3">Belongs to the cclA family.</text>
</comment>
<dbReference type="OMA" id="GFRYTYA"/>
<reference evidence="6" key="1">
    <citation type="journal article" date="2012" name="G3 (Bethesda)">
        <title>Pichia sorbitophila, an interspecies yeast hybrid reveals early steps of genome resolution following polyploidization.</title>
        <authorList>
            <person name="Leh Louis V."/>
            <person name="Despons L."/>
            <person name="Friedrich A."/>
            <person name="Martin T."/>
            <person name="Durrens P."/>
            <person name="Casaregola S."/>
            <person name="Neuveglise C."/>
            <person name="Fairhead C."/>
            <person name="Marck C."/>
            <person name="Cruz J.A."/>
            <person name="Straub M.L."/>
            <person name="Kugler V."/>
            <person name="Sacerdot C."/>
            <person name="Uzunov Z."/>
            <person name="Thierry A."/>
            <person name="Weiss S."/>
            <person name="Bleykasten C."/>
            <person name="De Montigny J."/>
            <person name="Jacques N."/>
            <person name="Jung P."/>
            <person name="Lemaire M."/>
            <person name="Mallet S."/>
            <person name="Morel G."/>
            <person name="Richard G.F."/>
            <person name="Sarkar A."/>
            <person name="Savel G."/>
            <person name="Schacherer J."/>
            <person name="Seret M.L."/>
            <person name="Talla E."/>
            <person name="Samson G."/>
            <person name="Jubin C."/>
            <person name="Poulain J."/>
            <person name="Vacherie B."/>
            <person name="Barbe V."/>
            <person name="Pelletier E."/>
            <person name="Sherman D.J."/>
            <person name="Westhof E."/>
            <person name="Weissenbach J."/>
            <person name="Baret P.V."/>
            <person name="Wincker P."/>
            <person name="Gaillardin C."/>
            <person name="Dujon B."/>
            <person name="Souciet J.L."/>
        </authorList>
    </citation>
    <scope>NUCLEOTIDE SEQUENCE [LARGE SCALE GENOMIC DNA]</scope>
    <source>
        <strain evidence="6">CBS 270.75 / DBVPG 7215 / KCTC 17166 / NRRL Y-17582</strain>
    </source>
</reference>